<comment type="caution">
    <text evidence="13">The sequence shown here is derived from an EMBL/GenBank/DDBJ whole genome shotgun (WGS) entry which is preliminary data.</text>
</comment>
<evidence type="ECO:0000256" key="1">
    <source>
        <dbReference type="ARBA" id="ARBA00001971"/>
    </source>
</evidence>
<evidence type="ECO:0000256" key="4">
    <source>
        <dbReference type="ARBA" id="ARBA00010617"/>
    </source>
</evidence>
<evidence type="ECO:0000256" key="11">
    <source>
        <dbReference type="ARBA" id="ARBA00023033"/>
    </source>
</evidence>
<name>A0A8J2MLB8_COTCN</name>
<dbReference type="GO" id="GO:0004497">
    <property type="term" value="F:monooxygenase activity"/>
    <property type="evidence" value="ECO:0007669"/>
    <property type="project" value="UniProtKB-KW"/>
</dbReference>
<dbReference type="SUPFAM" id="SSF48264">
    <property type="entry name" value="Cytochrome P450"/>
    <property type="match status" value="1"/>
</dbReference>
<comment type="subcellular location">
    <subcellularLocation>
        <location evidence="3">Endoplasmic reticulum membrane</location>
    </subcellularLocation>
    <subcellularLocation>
        <location evidence="2">Microsome membrane</location>
    </subcellularLocation>
</comment>
<evidence type="ECO:0000256" key="9">
    <source>
        <dbReference type="ARBA" id="ARBA00023002"/>
    </source>
</evidence>
<keyword evidence="12" id="KW-0472">Membrane</keyword>
<dbReference type="AlphaFoldDB" id="A0A8J2MLB8"/>
<protein>
    <submittedName>
        <fullName evidence="13">Similar to Cyp9f2: Probable cytochrome P450 9f2 (Drosophila melanogaster)</fullName>
    </submittedName>
</protein>
<dbReference type="GO" id="GO:0005789">
    <property type="term" value="C:endoplasmic reticulum membrane"/>
    <property type="evidence" value="ECO:0007669"/>
    <property type="project" value="UniProtKB-SubCell"/>
</dbReference>
<evidence type="ECO:0000256" key="2">
    <source>
        <dbReference type="ARBA" id="ARBA00004524"/>
    </source>
</evidence>
<keyword evidence="11" id="KW-0503">Monooxygenase</keyword>
<evidence type="ECO:0000256" key="6">
    <source>
        <dbReference type="ARBA" id="ARBA00022723"/>
    </source>
</evidence>
<keyword evidence="8" id="KW-0492">Microsome</keyword>
<proteinExistence type="inferred from homology"/>
<dbReference type="Proteomes" id="UP000786811">
    <property type="component" value="Unassembled WGS sequence"/>
</dbReference>
<sequence>MYLILTIACVFVTYFLFFRKNYFAKLGIPYKTPLPVLGNMWKVIFRRSTGVDVITEIYNCNSEAKYVGIFEFSVPVLMIKDLELIKDITVKHFDHFVDHRAFMDRSFHP</sequence>
<reference evidence="13" key="1">
    <citation type="submission" date="2021-04" db="EMBL/GenBank/DDBJ databases">
        <authorList>
            <person name="Chebbi M.A.C M."/>
        </authorList>
    </citation>
    <scope>NUCLEOTIDE SEQUENCE</scope>
</reference>
<evidence type="ECO:0000256" key="10">
    <source>
        <dbReference type="ARBA" id="ARBA00023004"/>
    </source>
</evidence>
<evidence type="ECO:0000256" key="7">
    <source>
        <dbReference type="ARBA" id="ARBA00022824"/>
    </source>
</evidence>
<evidence type="ECO:0000256" key="8">
    <source>
        <dbReference type="ARBA" id="ARBA00022848"/>
    </source>
</evidence>
<evidence type="ECO:0000313" key="14">
    <source>
        <dbReference type="Proteomes" id="UP000786811"/>
    </source>
</evidence>
<keyword evidence="10" id="KW-0408">Iron</keyword>
<evidence type="ECO:0000256" key="5">
    <source>
        <dbReference type="ARBA" id="ARBA00022617"/>
    </source>
</evidence>
<dbReference type="InterPro" id="IPR036396">
    <property type="entry name" value="Cyt_P450_sf"/>
</dbReference>
<dbReference type="OrthoDB" id="7696998at2759"/>
<dbReference type="PANTHER" id="PTHR24292:SF54">
    <property type="entry name" value="CYP9F3-RELATED"/>
    <property type="match status" value="1"/>
</dbReference>
<dbReference type="GO" id="GO:0020037">
    <property type="term" value="F:heme binding"/>
    <property type="evidence" value="ECO:0007669"/>
    <property type="project" value="InterPro"/>
</dbReference>
<evidence type="ECO:0000256" key="3">
    <source>
        <dbReference type="ARBA" id="ARBA00004586"/>
    </source>
</evidence>
<accession>A0A8J2MLB8</accession>
<dbReference type="GO" id="GO:0016705">
    <property type="term" value="F:oxidoreductase activity, acting on paired donors, with incorporation or reduction of molecular oxygen"/>
    <property type="evidence" value="ECO:0007669"/>
    <property type="project" value="InterPro"/>
</dbReference>
<comment type="similarity">
    <text evidence="4">Belongs to the cytochrome P450 family.</text>
</comment>
<dbReference type="EMBL" id="CAJNRD030001120">
    <property type="protein sequence ID" value="CAG5092618.1"/>
    <property type="molecule type" value="Genomic_DNA"/>
</dbReference>
<keyword evidence="6" id="KW-0479">Metal-binding</keyword>
<dbReference type="GO" id="GO:0005506">
    <property type="term" value="F:iron ion binding"/>
    <property type="evidence" value="ECO:0007669"/>
    <property type="project" value="InterPro"/>
</dbReference>
<dbReference type="InterPro" id="IPR050476">
    <property type="entry name" value="Insect_CytP450_Detox"/>
</dbReference>
<evidence type="ECO:0000256" key="12">
    <source>
        <dbReference type="ARBA" id="ARBA00023136"/>
    </source>
</evidence>
<dbReference type="PANTHER" id="PTHR24292">
    <property type="entry name" value="CYTOCHROME P450"/>
    <property type="match status" value="1"/>
</dbReference>
<keyword evidence="7" id="KW-0256">Endoplasmic reticulum</keyword>
<comment type="cofactor">
    <cofactor evidence="1">
        <name>heme</name>
        <dbReference type="ChEBI" id="CHEBI:30413"/>
    </cofactor>
</comment>
<organism evidence="13 14">
    <name type="scientific">Cotesia congregata</name>
    <name type="common">Parasitoid wasp</name>
    <name type="synonym">Apanteles congregatus</name>
    <dbReference type="NCBI Taxonomy" id="51543"/>
    <lineage>
        <taxon>Eukaryota</taxon>
        <taxon>Metazoa</taxon>
        <taxon>Ecdysozoa</taxon>
        <taxon>Arthropoda</taxon>
        <taxon>Hexapoda</taxon>
        <taxon>Insecta</taxon>
        <taxon>Pterygota</taxon>
        <taxon>Neoptera</taxon>
        <taxon>Endopterygota</taxon>
        <taxon>Hymenoptera</taxon>
        <taxon>Apocrita</taxon>
        <taxon>Ichneumonoidea</taxon>
        <taxon>Braconidae</taxon>
        <taxon>Microgastrinae</taxon>
        <taxon>Cotesia</taxon>
    </lineage>
</organism>
<keyword evidence="5" id="KW-0349">Heme</keyword>
<gene>
    <name evidence="13" type="ORF">HICCMSTLAB_LOCUS6256</name>
</gene>
<keyword evidence="14" id="KW-1185">Reference proteome</keyword>
<dbReference type="Gene3D" id="1.10.630.10">
    <property type="entry name" value="Cytochrome P450"/>
    <property type="match status" value="1"/>
</dbReference>
<evidence type="ECO:0000313" key="13">
    <source>
        <dbReference type="EMBL" id="CAG5092618.1"/>
    </source>
</evidence>
<keyword evidence="9" id="KW-0560">Oxidoreductase</keyword>